<evidence type="ECO:0000256" key="4">
    <source>
        <dbReference type="ARBA" id="ARBA00022989"/>
    </source>
</evidence>
<sequence>MSGVRHDALMDPRKKPLVGLAGIIGLAMATELNEQVSAQTLRDIMGGLGFSHDAGTWFTSLYGTAEVIGMAFAPWLAVTFSLRRFAFFVVGLALVSSVFIPFTSELSLLYILRMLQGLAGGFAVPLLMTTALRVLAPPIRLYGLAAYASTATFFPYLSGTFAGLWSDLVGWQFVFWQTIPFCTLAGLLVWYGMPVDEPKYERFKIIDWRGMLLIFFGFSALTTMLQQGDRLDWFNSKAICVMALVSAVTLPLFVVNEWSHPLPLFKFQLLKRRNFAYGATTLLTFVVISISSSTIPASFLTTVAGYRPEQAYLVTAEIACMQLVLLPLMAVVLNQEWVDSRVVSLCGLCCILTGCIGDTFVTSVWNRNEFYLWQFFQGLGAAMIVMPLLMMSTNMVTPAEGPFASALVNCPRGVAQTVSVWLIQLVHRYRGSLHSDRLTDLLGRNRFRLYQGNSPALQEPPPFLPNGLPRTPDSVGMLSSQLARQTATLMVSDLFFIILGLVAFLMMLLLTLPVRTYPPRIVLAKK</sequence>
<evidence type="ECO:0000256" key="6">
    <source>
        <dbReference type="SAM" id="Phobius"/>
    </source>
</evidence>
<evidence type="ECO:0000256" key="1">
    <source>
        <dbReference type="ARBA" id="ARBA00004141"/>
    </source>
</evidence>
<feature type="transmembrane region" description="Helical" evidence="6">
    <location>
        <begin position="311"/>
        <end position="333"/>
    </location>
</feature>
<feature type="transmembrane region" description="Helical" evidence="6">
    <location>
        <begin position="211"/>
        <end position="228"/>
    </location>
</feature>
<comment type="caution">
    <text evidence="7">The sequence shown here is derived from an EMBL/GenBank/DDBJ whole genome shotgun (WGS) entry which is preliminary data.</text>
</comment>
<evidence type="ECO:0000256" key="3">
    <source>
        <dbReference type="ARBA" id="ARBA00022692"/>
    </source>
</evidence>
<keyword evidence="4 6" id="KW-1133">Transmembrane helix</keyword>
<dbReference type="Pfam" id="PF07690">
    <property type="entry name" value="MFS_1"/>
    <property type="match status" value="1"/>
</dbReference>
<evidence type="ECO:0000313" key="7">
    <source>
        <dbReference type="EMBL" id="EHH67321.1"/>
    </source>
</evidence>
<dbReference type="GO" id="GO:0016020">
    <property type="term" value="C:membrane"/>
    <property type="evidence" value="ECO:0007669"/>
    <property type="project" value="UniProtKB-SubCell"/>
</dbReference>
<protein>
    <submittedName>
        <fullName evidence="7">Putative transporter protein</fullName>
    </submittedName>
</protein>
<name>G6XLR6_9PROT</name>
<keyword evidence="8" id="KW-1185">Reference proteome</keyword>
<feature type="transmembrane region" description="Helical" evidence="6">
    <location>
        <begin position="54"/>
        <end position="78"/>
    </location>
</feature>
<accession>G6XLR6</accession>
<feature type="transmembrane region" description="Helical" evidence="6">
    <location>
        <begin position="85"/>
        <end position="102"/>
    </location>
</feature>
<dbReference type="InterPro" id="IPR036259">
    <property type="entry name" value="MFS_trans_sf"/>
</dbReference>
<dbReference type="STRING" id="1088869.GMO_23150"/>
<dbReference type="InterPro" id="IPR011701">
    <property type="entry name" value="MFS"/>
</dbReference>
<feature type="transmembrane region" description="Helical" evidence="6">
    <location>
        <begin position="371"/>
        <end position="390"/>
    </location>
</feature>
<reference evidence="7 8" key="1">
    <citation type="submission" date="2011-10" db="EMBL/GenBank/DDBJ databases">
        <title>Genome sequence of Gluconobacter morbifer G707, isolated from Drosophila gut.</title>
        <authorList>
            <person name="Lee W.-J."/>
            <person name="Kim E.-K."/>
        </authorList>
    </citation>
    <scope>NUCLEOTIDE SEQUENCE [LARGE SCALE GENOMIC DNA]</scope>
    <source>
        <strain evidence="7 8">G707</strain>
    </source>
</reference>
<evidence type="ECO:0000256" key="5">
    <source>
        <dbReference type="ARBA" id="ARBA00023136"/>
    </source>
</evidence>
<feature type="transmembrane region" description="Helical" evidence="6">
    <location>
        <begin position="169"/>
        <end position="191"/>
    </location>
</feature>
<keyword evidence="5 6" id="KW-0472">Membrane</keyword>
<gene>
    <name evidence="7" type="ORF">GMO_23150</name>
</gene>
<proteinExistence type="predicted"/>
<feature type="transmembrane region" description="Helical" evidence="6">
    <location>
        <begin position="234"/>
        <end position="255"/>
    </location>
</feature>
<dbReference type="Proteomes" id="UP000004949">
    <property type="component" value="Unassembled WGS sequence"/>
</dbReference>
<feature type="transmembrane region" description="Helical" evidence="6">
    <location>
        <begin position="487"/>
        <end position="510"/>
    </location>
</feature>
<organism evidence="7 8">
    <name type="scientific">Gluconobacter morbifer G707</name>
    <dbReference type="NCBI Taxonomy" id="1088869"/>
    <lineage>
        <taxon>Bacteria</taxon>
        <taxon>Pseudomonadati</taxon>
        <taxon>Pseudomonadota</taxon>
        <taxon>Alphaproteobacteria</taxon>
        <taxon>Acetobacterales</taxon>
        <taxon>Acetobacteraceae</taxon>
        <taxon>Gluconobacter</taxon>
    </lineage>
</organism>
<feature type="transmembrane region" description="Helical" evidence="6">
    <location>
        <begin position="345"/>
        <end position="365"/>
    </location>
</feature>
<feature type="transmembrane region" description="Helical" evidence="6">
    <location>
        <begin position="139"/>
        <end position="157"/>
    </location>
</feature>
<dbReference type="GO" id="GO:0022857">
    <property type="term" value="F:transmembrane transporter activity"/>
    <property type="evidence" value="ECO:0007669"/>
    <property type="project" value="InterPro"/>
</dbReference>
<evidence type="ECO:0000313" key="8">
    <source>
        <dbReference type="Proteomes" id="UP000004949"/>
    </source>
</evidence>
<dbReference type="SUPFAM" id="SSF103473">
    <property type="entry name" value="MFS general substrate transporter"/>
    <property type="match status" value="1"/>
</dbReference>
<feature type="transmembrane region" description="Helical" evidence="6">
    <location>
        <begin position="108"/>
        <end position="127"/>
    </location>
</feature>
<dbReference type="PANTHER" id="PTHR42718:SF9">
    <property type="entry name" value="MAJOR FACILITATOR SUPERFAMILY MULTIDRUG TRANSPORTER MFSC"/>
    <property type="match status" value="1"/>
</dbReference>
<dbReference type="EMBL" id="AGQV01000010">
    <property type="protein sequence ID" value="EHH67321.1"/>
    <property type="molecule type" value="Genomic_DNA"/>
</dbReference>
<dbReference type="Gene3D" id="1.20.1250.20">
    <property type="entry name" value="MFS general substrate transporter like domains"/>
    <property type="match status" value="2"/>
</dbReference>
<comment type="subcellular location">
    <subcellularLocation>
        <location evidence="1">Membrane</location>
        <topology evidence="1">Multi-pass membrane protein</topology>
    </subcellularLocation>
</comment>
<dbReference type="AlphaFoldDB" id="G6XLR6"/>
<keyword evidence="3 6" id="KW-0812">Transmembrane</keyword>
<dbReference type="eggNOG" id="COG2814">
    <property type="taxonomic scope" value="Bacteria"/>
</dbReference>
<evidence type="ECO:0000256" key="2">
    <source>
        <dbReference type="ARBA" id="ARBA00022448"/>
    </source>
</evidence>
<dbReference type="PANTHER" id="PTHR42718">
    <property type="entry name" value="MAJOR FACILITATOR SUPERFAMILY MULTIDRUG TRANSPORTER MFSC"/>
    <property type="match status" value="1"/>
</dbReference>
<dbReference type="PATRIC" id="fig|1088869.3.peg.2310"/>
<feature type="transmembrane region" description="Helical" evidence="6">
    <location>
        <begin position="275"/>
        <end position="299"/>
    </location>
</feature>
<keyword evidence="2" id="KW-0813">Transport</keyword>